<dbReference type="GO" id="GO:0005576">
    <property type="term" value="C:extracellular region"/>
    <property type="evidence" value="ECO:0007669"/>
    <property type="project" value="TreeGrafter"/>
</dbReference>
<comment type="similarity">
    <text evidence="3">Belongs to the glycosyl hydrolase 17 family.</text>
</comment>
<protein>
    <recommendedName>
        <fullName evidence="4">glucan endo-1,3-beta-D-glucosidase</fullName>
        <ecNumber evidence="4">3.2.1.39</ecNumber>
    </recommendedName>
</protein>
<dbReference type="EC" id="3.2.1.39" evidence="4"/>
<dbReference type="GO" id="GO:0071555">
    <property type="term" value="P:cell wall organization"/>
    <property type="evidence" value="ECO:0007669"/>
    <property type="project" value="TreeGrafter"/>
</dbReference>
<comment type="caution">
    <text evidence="7">The sequence shown here is derived from an EMBL/GenBank/DDBJ whole genome shotgun (WGS) entry which is preliminary data.</text>
</comment>
<evidence type="ECO:0000256" key="1">
    <source>
        <dbReference type="ARBA" id="ARBA00000382"/>
    </source>
</evidence>
<dbReference type="GO" id="GO:0009277">
    <property type="term" value="C:fungal-type cell wall"/>
    <property type="evidence" value="ECO:0007669"/>
    <property type="project" value="TreeGrafter"/>
</dbReference>
<dbReference type="GO" id="GO:0009986">
    <property type="term" value="C:cell surface"/>
    <property type="evidence" value="ECO:0007669"/>
    <property type="project" value="TreeGrafter"/>
</dbReference>
<gene>
    <name evidence="7" type="ORF">BCR34DRAFT_576091</name>
</gene>
<dbReference type="InterPro" id="IPR017853">
    <property type="entry name" value="GH"/>
</dbReference>
<reference evidence="7 8" key="1">
    <citation type="submission" date="2016-07" db="EMBL/GenBank/DDBJ databases">
        <title>Pervasive Adenine N6-methylation of Active Genes in Fungi.</title>
        <authorList>
            <consortium name="DOE Joint Genome Institute"/>
            <person name="Mondo S.J."/>
            <person name="Dannebaum R.O."/>
            <person name="Kuo R.C."/>
            <person name="Labutti K."/>
            <person name="Haridas S."/>
            <person name="Kuo A."/>
            <person name="Salamov A."/>
            <person name="Ahrendt S.R."/>
            <person name="Lipzen A."/>
            <person name="Sullivan W."/>
            <person name="Andreopoulos W.B."/>
            <person name="Clum A."/>
            <person name="Lindquist E."/>
            <person name="Daum C."/>
            <person name="Ramamoorthy G.K."/>
            <person name="Gryganskyi A."/>
            <person name="Culley D."/>
            <person name="Magnuson J.K."/>
            <person name="James T.Y."/>
            <person name="O'Malley M.A."/>
            <person name="Stajich J.E."/>
            <person name="Spatafora J.W."/>
            <person name="Visel A."/>
            <person name="Grigoriev I.V."/>
        </authorList>
    </citation>
    <scope>NUCLEOTIDE SEQUENCE [LARGE SCALE GENOMIC DNA]</scope>
    <source>
        <strain evidence="7 8">CBS 115471</strain>
    </source>
</reference>
<keyword evidence="8" id="KW-1185">Reference proteome</keyword>
<accession>A0A1Y1YRA8</accession>
<sequence length="205" mass="21469">MRISSTLLAAAAAIGAAEAQLRGFNYGAFFLNQQAKQQVDFEYEFKKAQALPGTTGWTSARLYTMIQHGTTNTPITAIPAAINTKTKLLLGLWASAGQANINNEIAALKSAISQYGTAFTSLVVGISVGSEDLYRITPTGIANKAGPGAQPSELINYISQVRAAIKGTGLSAAPVGHVDTWTAYVNGSNANVISNLDFLGVDAYP</sequence>
<feature type="signal peptide" evidence="6">
    <location>
        <begin position="1"/>
        <end position="19"/>
    </location>
</feature>
<dbReference type="SUPFAM" id="SSF51445">
    <property type="entry name" value="(Trans)glycosidases"/>
    <property type="match status" value="1"/>
</dbReference>
<evidence type="ECO:0000313" key="7">
    <source>
        <dbReference type="EMBL" id="ORY00095.1"/>
    </source>
</evidence>
<dbReference type="OrthoDB" id="77201at2759"/>
<dbReference type="Proteomes" id="UP000193144">
    <property type="component" value="Unassembled WGS sequence"/>
</dbReference>
<dbReference type="PANTHER" id="PTHR16631:SF13">
    <property type="entry name" value="GLUCAN ENDO-1,3-BETA-GLUCOSIDASE EGLC-RELATED"/>
    <property type="match status" value="1"/>
</dbReference>
<dbReference type="PANTHER" id="PTHR16631">
    <property type="entry name" value="GLUCAN 1,3-BETA-GLUCOSIDASE"/>
    <property type="match status" value="1"/>
</dbReference>
<feature type="chain" id="PRO_5012666122" description="glucan endo-1,3-beta-D-glucosidase" evidence="6">
    <location>
        <begin position="20"/>
        <end position="205"/>
    </location>
</feature>
<dbReference type="STRING" id="1231657.A0A1Y1YRA8"/>
<dbReference type="InterPro" id="IPR050732">
    <property type="entry name" value="Beta-glucan_modifiers"/>
</dbReference>
<comment type="subcellular location">
    <subcellularLocation>
        <location evidence="2">Cell envelope</location>
    </subcellularLocation>
</comment>
<keyword evidence="5 7" id="KW-0378">Hydrolase</keyword>
<dbReference type="GO" id="GO:0042973">
    <property type="term" value="F:glucan endo-1,3-beta-D-glucosidase activity"/>
    <property type="evidence" value="ECO:0007669"/>
    <property type="project" value="UniProtKB-EC"/>
</dbReference>
<organism evidence="7 8">
    <name type="scientific">Clohesyomyces aquaticus</name>
    <dbReference type="NCBI Taxonomy" id="1231657"/>
    <lineage>
        <taxon>Eukaryota</taxon>
        <taxon>Fungi</taxon>
        <taxon>Dikarya</taxon>
        <taxon>Ascomycota</taxon>
        <taxon>Pezizomycotina</taxon>
        <taxon>Dothideomycetes</taxon>
        <taxon>Pleosporomycetidae</taxon>
        <taxon>Pleosporales</taxon>
        <taxon>Lindgomycetaceae</taxon>
        <taxon>Clohesyomyces</taxon>
    </lineage>
</organism>
<proteinExistence type="inferred from homology"/>
<evidence type="ECO:0000256" key="2">
    <source>
        <dbReference type="ARBA" id="ARBA00004196"/>
    </source>
</evidence>
<keyword evidence="6" id="KW-0732">Signal</keyword>
<feature type="non-terminal residue" evidence="7">
    <location>
        <position position="205"/>
    </location>
</feature>
<dbReference type="AlphaFoldDB" id="A0A1Y1YRA8"/>
<dbReference type="EMBL" id="MCFA01000188">
    <property type="protein sequence ID" value="ORY00095.1"/>
    <property type="molecule type" value="Genomic_DNA"/>
</dbReference>
<evidence type="ECO:0000256" key="5">
    <source>
        <dbReference type="ARBA" id="ARBA00022801"/>
    </source>
</evidence>
<evidence type="ECO:0000313" key="8">
    <source>
        <dbReference type="Proteomes" id="UP000193144"/>
    </source>
</evidence>
<name>A0A1Y1YRA8_9PLEO</name>
<evidence type="ECO:0000256" key="6">
    <source>
        <dbReference type="SAM" id="SignalP"/>
    </source>
</evidence>
<evidence type="ECO:0000256" key="3">
    <source>
        <dbReference type="ARBA" id="ARBA00008773"/>
    </source>
</evidence>
<evidence type="ECO:0000256" key="4">
    <source>
        <dbReference type="ARBA" id="ARBA00012780"/>
    </source>
</evidence>
<comment type="catalytic activity">
    <reaction evidence="1">
        <text>Hydrolysis of (1-&gt;3)-beta-D-glucosidic linkages in (1-&gt;3)-beta-D-glucans.</text>
        <dbReference type="EC" id="3.2.1.39"/>
    </reaction>
</comment>